<feature type="compositionally biased region" description="Low complexity" evidence="1">
    <location>
        <begin position="146"/>
        <end position="157"/>
    </location>
</feature>
<dbReference type="EMBL" id="KV417595">
    <property type="protein sequence ID" value="KZP16298.1"/>
    <property type="molecule type" value="Genomic_DNA"/>
</dbReference>
<dbReference type="OrthoDB" id="3064347at2759"/>
<evidence type="ECO:0000313" key="2">
    <source>
        <dbReference type="EMBL" id="KZP16298.1"/>
    </source>
</evidence>
<dbReference type="AlphaFoldDB" id="A0A166F060"/>
<gene>
    <name evidence="2" type="ORF">FIBSPDRAFT_895183</name>
</gene>
<name>A0A166F060_9AGAM</name>
<reference evidence="2 3" key="1">
    <citation type="journal article" date="2016" name="Mol. Biol. Evol.">
        <title>Comparative Genomics of Early-Diverging Mushroom-Forming Fungi Provides Insights into the Origins of Lignocellulose Decay Capabilities.</title>
        <authorList>
            <person name="Nagy L.G."/>
            <person name="Riley R."/>
            <person name="Tritt A."/>
            <person name="Adam C."/>
            <person name="Daum C."/>
            <person name="Floudas D."/>
            <person name="Sun H."/>
            <person name="Yadav J.S."/>
            <person name="Pangilinan J."/>
            <person name="Larsson K.H."/>
            <person name="Matsuura K."/>
            <person name="Barry K."/>
            <person name="Labutti K."/>
            <person name="Kuo R."/>
            <person name="Ohm R.A."/>
            <person name="Bhattacharya S.S."/>
            <person name="Shirouzu T."/>
            <person name="Yoshinaga Y."/>
            <person name="Martin F.M."/>
            <person name="Grigoriev I.V."/>
            <person name="Hibbett D.S."/>
        </authorList>
    </citation>
    <scope>NUCLEOTIDE SEQUENCE [LARGE SCALE GENOMIC DNA]</scope>
    <source>
        <strain evidence="2 3">CBS 109695</strain>
    </source>
</reference>
<proteinExistence type="predicted"/>
<organism evidence="2 3">
    <name type="scientific">Athelia psychrophila</name>
    <dbReference type="NCBI Taxonomy" id="1759441"/>
    <lineage>
        <taxon>Eukaryota</taxon>
        <taxon>Fungi</taxon>
        <taxon>Dikarya</taxon>
        <taxon>Basidiomycota</taxon>
        <taxon>Agaricomycotina</taxon>
        <taxon>Agaricomycetes</taxon>
        <taxon>Agaricomycetidae</taxon>
        <taxon>Atheliales</taxon>
        <taxon>Atheliaceae</taxon>
        <taxon>Athelia</taxon>
    </lineage>
</organism>
<accession>A0A166F060</accession>
<keyword evidence="3" id="KW-1185">Reference proteome</keyword>
<protein>
    <submittedName>
        <fullName evidence="2">Uncharacterized protein</fullName>
    </submittedName>
</protein>
<feature type="region of interest" description="Disordered" evidence="1">
    <location>
        <begin position="101"/>
        <end position="212"/>
    </location>
</feature>
<evidence type="ECO:0000313" key="3">
    <source>
        <dbReference type="Proteomes" id="UP000076532"/>
    </source>
</evidence>
<dbReference type="Proteomes" id="UP000076532">
    <property type="component" value="Unassembled WGS sequence"/>
</dbReference>
<sequence length="212" mass="22330">MPSEDLRRVRGTPHGTRNSELSLASTSYAQGYCYGYSCNNRTGWRGSYTAAVVIVNRRRRYARAQNPTVKPPIFGTAPPGYSLPLWTGNRAPAPAYDTPTEARNNNINDATGNDNTGTNSGVGGMTRPPPASAAHAPSDPPPPSYGNVVDGVDNDNGYSPLTRLGCQPQGPRPPTNTVNQGGGSYAPPIGPPPQAHTAGETSHFVGGFRQAQ</sequence>
<feature type="compositionally biased region" description="Low complexity" evidence="1">
    <location>
        <begin position="104"/>
        <end position="119"/>
    </location>
</feature>
<evidence type="ECO:0000256" key="1">
    <source>
        <dbReference type="SAM" id="MobiDB-lite"/>
    </source>
</evidence>